<feature type="domain" description="N-acetyltransferase" evidence="3">
    <location>
        <begin position="123"/>
        <end position="267"/>
    </location>
</feature>
<protein>
    <recommendedName>
        <fullName evidence="3">N-acetyltransferase domain-containing protein</fullName>
    </recommendedName>
</protein>
<dbReference type="EMBL" id="CP012332">
    <property type="protein sequence ID" value="AKU90504.1"/>
    <property type="molecule type" value="Genomic_DNA"/>
</dbReference>
<dbReference type="KEGG" id="vin:AKJ08_0891"/>
<dbReference type="Proteomes" id="UP000055590">
    <property type="component" value="Chromosome"/>
</dbReference>
<evidence type="ECO:0000313" key="5">
    <source>
        <dbReference type="Proteomes" id="UP000055590"/>
    </source>
</evidence>
<keyword evidence="2" id="KW-0012">Acyltransferase</keyword>
<dbReference type="GO" id="GO:0016747">
    <property type="term" value="F:acyltransferase activity, transferring groups other than amino-acyl groups"/>
    <property type="evidence" value="ECO:0007669"/>
    <property type="project" value="InterPro"/>
</dbReference>
<evidence type="ECO:0000256" key="2">
    <source>
        <dbReference type="ARBA" id="ARBA00023315"/>
    </source>
</evidence>
<dbReference type="PROSITE" id="PS51186">
    <property type="entry name" value="GNAT"/>
    <property type="match status" value="1"/>
</dbReference>
<dbReference type="InterPro" id="IPR050680">
    <property type="entry name" value="YpeA/RimI_acetyltransf"/>
</dbReference>
<dbReference type="InterPro" id="IPR000182">
    <property type="entry name" value="GNAT_dom"/>
</dbReference>
<accession>A0A0K1PBK4</accession>
<evidence type="ECO:0000313" key="4">
    <source>
        <dbReference type="EMBL" id="AKU90504.1"/>
    </source>
</evidence>
<dbReference type="Pfam" id="PF00583">
    <property type="entry name" value="Acetyltransf_1"/>
    <property type="match status" value="1"/>
</dbReference>
<gene>
    <name evidence="4" type="ORF">AKJ08_0891</name>
</gene>
<dbReference type="PANTHER" id="PTHR43420">
    <property type="entry name" value="ACETYLTRANSFERASE"/>
    <property type="match status" value="1"/>
</dbReference>
<keyword evidence="1" id="KW-0808">Transferase</keyword>
<dbReference type="InterPro" id="IPR016181">
    <property type="entry name" value="Acyl_CoA_acyltransferase"/>
</dbReference>
<dbReference type="AlphaFoldDB" id="A0A0K1PBK4"/>
<reference evidence="4 5" key="1">
    <citation type="submission" date="2015-08" db="EMBL/GenBank/DDBJ databases">
        <authorList>
            <person name="Babu N.S."/>
            <person name="Beckwith C.J."/>
            <person name="Beseler K.G."/>
            <person name="Brison A."/>
            <person name="Carone J.V."/>
            <person name="Caskin T.P."/>
            <person name="Diamond M."/>
            <person name="Durham M.E."/>
            <person name="Foxe J.M."/>
            <person name="Go M."/>
            <person name="Henderson B.A."/>
            <person name="Jones I.B."/>
            <person name="McGettigan J.A."/>
            <person name="Micheletti S.J."/>
            <person name="Nasrallah M.E."/>
            <person name="Ortiz D."/>
            <person name="Piller C.R."/>
            <person name="Privatt S.R."/>
            <person name="Schneider S.L."/>
            <person name="Sharp S."/>
            <person name="Smith T.C."/>
            <person name="Stanton J.D."/>
            <person name="Ullery H.E."/>
            <person name="Wilson R.J."/>
            <person name="Serrano M.G."/>
            <person name="Buck G."/>
            <person name="Lee V."/>
            <person name="Wang Y."/>
            <person name="Carvalho R."/>
            <person name="Voegtly L."/>
            <person name="Shi R."/>
            <person name="Duckworth R."/>
            <person name="Johnson A."/>
            <person name="Loviza R."/>
            <person name="Walstead R."/>
            <person name="Shah Z."/>
            <person name="Kiflezghi M."/>
            <person name="Wade K."/>
            <person name="Ball S.L."/>
            <person name="Bradley K.W."/>
            <person name="Asai D.J."/>
            <person name="Bowman C.A."/>
            <person name="Russell D.A."/>
            <person name="Pope W.H."/>
            <person name="Jacobs-Sera D."/>
            <person name="Hendrix R.W."/>
            <person name="Hatfull G.F."/>
        </authorList>
    </citation>
    <scope>NUCLEOTIDE SEQUENCE [LARGE SCALE GENOMIC DNA]</scope>
    <source>
        <strain evidence="4 5">DSM 27710</strain>
    </source>
</reference>
<evidence type="ECO:0000256" key="1">
    <source>
        <dbReference type="ARBA" id="ARBA00022679"/>
    </source>
</evidence>
<dbReference type="Gene3D" id="3.40.630.30">
    <property type="match status" value="1"/>
</dbReference>
<keyword evidence="5" id="KW-1185">Reference proteome</keyword>
<evidence type="ECO:0000259" key="3">
    <source>
        <dbReference type="PROSITE" id="PS51186"/>
    </source>
</evidence>
<sequence length="267" mass="29405">MAGQNARDVSDSILRTEDELLALGCEELALPYARALRDRRLPLIYDVNGIRDVRGTPAFSELADAFRWVTSRGGPRHCRLVSRDADTIVHLDELLLPRGYGRQVCISMALTRPVPDISPPRGLRIVVANGDDDRLLDGIAHCQDLVRREELWYGPEVSRQMDAMAFRQMRLGGAEFLAATTRNGEVVASLLLWCRDDVGFIADVGTAPAYRRRGVASSLVAAAAALATERGCSVVGLTARRDDTPRRIYEALGFEPMGVSVDWLRSA</sequence>
<dbReference type="SUPFAM" id="SSF55729">
    <property type="entry name" value="Acyl-CoA N-acyltransferases (Nat)"/>
    <property type="match status" value="1"/>
</dbReference>
<organism evidence="4 5">
    <name type="scientific">Vulgatibacter incomptus</name>
    <dbReference type="NCBI Taxonomy" id="1391653"/>
    <lineage>
        <taxon>Bacteria</taxon>
        <taxon>Pseudomonadati</taxon>
        <taxon>Myxococcota</taxon>
        <taxon>Myxococcia</taxon>
        <taxon>Myxococcales</taxon>
        <taxon>Cystobacterineae</taxon>
        <taxon>Vulgatibacteraceae</taxon>
        <taxon>Vulgatibacter</taxon>
    </lineage>
</organism>
<proteinExistence type="predicted"/>
<name>A0A0K1PBK4_9BACT</name>
<dbReference type="PANTHER" id="PTHR43420:SF44">
    <property type="entry name" value="ACETYLTRANSFERASE YPEA"/>
    <property type="match status" value="1"/>
</dbReference>